<dbReference type="VEuPathDB" id="VectorBase:LOC119178760"/>
<dbReference type="Proteomes" id="UP000821866">
    <property type="component" value="Chromosome 9"/>
</dbReference>
<dbReference type="AlphaFoldDB" id="A0A9J6D693"/>
<accession>A0A9J6D693</accession>
<protein>
    <submittedName>
        <fullName evidence="2">Uncharacterized protein</fullName>
    </submittedName>
</protein>
<evidence type="ECO:0000256" key="1">
    <source>
        <dbReference type="SAM" id="MobiDB-lite"/>
    </source>
</evidence>
<evidence type="ECO:0000313" key="2">
    <source>
        <dbReference type="EMBL" id="KAH8009611.1"/>
    </source>
</evidence>
<proteinExistence type="predicted"/>
<dbReference type="EMBL" id="JABSTU010000011">
    <property type="protein sequence ID" value="KAH8009611.1"/>
    <property type="molecule type" value="Genomic_DNA"/>
</dbReference>
<evidence type="ECO:0000313" key="3">
    <source>
        <dbReference type="Proteomes" id="UP000821866"/>
    </source>
</evidence>
<organism evidence="2 3">
    <name type="scientific">Rhipicephalus microplus</name>
    <name type="common">Cattle tick</name>
    <name type="synonym">Boophilus microplus</name>
    <dbReference type="NCBI Taxonomy" id="6941"/>
    <lineage>
        <taxon>Eukaryota</taxon>
        <taxon>Metazoa</taxon>
        <taxon>Ecdysozoa</taxon>
        <taxon>Arthropoda</taxon>
        <taxon>Chelicerata</taxon>
        <taxon>Arachnida</taxon>
        <taxon>Acari</taxon>
        <taxon>Parasitiformes</taxon>
        <taxon>Ixodida</taxon>
        <taxon>Ixodoidea</taxon>
        <taxon>Ixodidae</taxon>
        <taxon>Rhipicephalinae</taxon>
        <taxon>Rhipicephalus</taxon>
        <taxon>Boophilus</taxon>
    </lineage>
</organism>
<feature type="region of interest" description="Disordered" evidence="1">
    <location>
        <begin position="290"/>
        <end position="314"/>
    </location>
</feature>
<reference evidence="2" key="1">
    <citation type="journal article" date="2020" name="Cell">
        <title>Large-Scale Comparative Analyses of Tick Genomes Elucidate Their Genetic Diversity and Vector Capacities.</title>
        <authorList>
            <consortium name="Tick Genome and Microbiome Consortium (TIGMIC)"/>
            <person name="Jia N."/>
            <person name="Wang J."/>
            <person name="Shi W."/>
            <person name="Du L."/>
            <person name="Sun Y."/>
            <person name="Zhan W."/>
            <person name="Jiang J.F."/>
            <person name="Wang Q."/>
            <person name="Zhang B."/>
            <person name="Ji P."/>
            <person name="Bell-Sakyi L."/>
            <person name="Cui X.M."/>
            <person name="Yuan T.T."/>
            <person name="Jiang B.G."/>
            <person name="Yang W.F."/>
            <person name="Lam T.T."/>
            <person name="Chang Q.C."/>
            <person name="Ding S.J."/>
            <person name="Wang X.J."/>
            <person name="Zhu J.G."/>
            <person name="Ruan X.D."/>
            <person name="Zhao L."/>
            <person name="Wei J.T."/>
            <person name="Ye R.Z."/>
            <person name="Que T.C."/>
            <person name="Du C.H."/>
            <person name="Zhou Y.H."/>
            <person name="Cheng J.X."/>
            <person name="Dai P.F."/>
            <person name="Guo W.B."/>
            <person name="Han X.H."/>
            <person name="Huang E.J."/>
            <person name="Li L.F."/>
            <person name="Wei W."/>
            <person name="Gao Y.C."/>
            <person name="Liu J.Z."/>
            <person name="Shao H.Z."/>
            <person name="Wang X."/>
            <person name="Wang C.C."/>
            <person name="Yang T.C."/>
            <person name="Huo Q.B."/>
            <person name="Li W."/>
            <person name="Chen H.Y."/>
            <person name="Chen S.E."/>
            <person name="Zhou L.G."/>
            <person name="Ni X.B."/>
            <person name="Tian J.H."/>
            <person name="Sheng Y."/>
            <person name="Liu T."/>
            <person name="Pan Y.S."/>
            <person name="Xia L.Y."/>
            <person name="Li J."/>
            <person name="Zhao F."/>
            <person name="Cao W.C."/>
        </authorList>
    </citation>
    <scope>NUCLEOTIDE SEQUENCE</scope>
    <source>
        <strain evidence="2">Rmic-2018</strain>
    </source>
</reference>
<reference evidence="2" key="2">
    <citation type="submission" date="2021-09" db="EMBL/GenBank/DDBJ databases">
        <authorList>
            <person name="Jia N."/>
            <person name="Wang J."/>
            <person name="Shi W."/>
            <person name="Du L."/>
            <person name="Sun Y."/>
            <person name="Zhan W."/>
            <person name="Jiang J."/>
            <person name="Wang Q."/>
            <person name="Zhang B."/>
            <person name="Ji P."/>
            <person name="Sakyi L.B."/>
            <person name="Cui X."/>
            <person name="Yuan T."/>
            <person name="Jiang B."/>
            <person name="Yang W."/>
            <person name="Lam T.T.-Y."/>
            <person name="Chang Q."/>
            <person name="Ding S."/>
            <person name="Wang X."/>
            <person name="Zhu J."/>
            <person name="Ruan X."/>
            <person name="Zhao L."/>
            <person name="Wei J."/>
            <person name="Que T."/>
            <person name="Du C."/>
            <person name="Cheng J."/>
            <person name="Dai P."/>
            <person name="Han X."/>
            <person name="Huang E."/>
            <person name="Gao Y."/>
            <person name="Liu J."/>
            <person name="Shao H."/>
            <person name="Ye R."/>
            <person name="Li L."/>
            <person name="Wei W."/>
            <person name="Wang X."/>
            <person name="Wang C."/>
            <person name="Huo Q."/>
            <person name="Li W."/>
            <person name="Guo W."/>
            <person name="Chen H."/>
            <person name="Chen S."/>
            <person name="Zhou L."/>
            <person name="Zhou L."/>
            <person name="Ni X."/>
            <person name="Tian J."/>
            <person name="Zhou Y."/>
            <person name="Sheng Y."/>
            <person name="Liu T."/>
            <person name="Pan Y."/>
            <person name="Xia L."/>
            <person name="Li J."/>
            <person name="Zhao F."/>
            <person name="Cao W."/>
        </authorList>
    </citation>
    <scope>NUCLEOTIDE SEQUENCE</scope>
    <source>
        <strain evidence="2">Rmic-2018</strain>
        <tissue evidence="2">Larvae</tissue>
    </source>
</reference>
<sequence length="352" mass="39023">MSTPAHSATPETRLDALESSLLVLSQKMETLRPLLHRVLENSQALQLQPAGGMPAASSSTASFGSQFLHSFFAEDDDEGGGGDISEITQESQWTGEDFDASRPVAPYIGRFVRRCWQARGRAGRCRKARSAYPNPNLPFLKVPRLNPEFEGYSRFRAIGLDRGRDQSLRCMQASVMGAVGALVDLLDCCDRSGPHVTRQAVAERTGAALAHLGQAFESLSEERRSSVLKRVAPDQRRLLDGLRPAGVGEAELSTEFLFGPRLRDRAAKSSEIISLIHFLRARGRRLEEQYQRQNGNAVQGPRRDASRRRPRTHFGAPIRRVPLNLRCRSESASFAVSQKFSETEVFGLYDQG</sequence>
<gene>
    <name evidence="2" type="ORF">HPB51_018879</name>
</gene>
<comment type="caution">
    <text evidence="2">The sequence shown here is derived from an EMBL/GenBank/DDBJ whole genome shotgun (WGS) entry which is preliminary data.</text>
</comment>
<keyword evidence="3" id="KW-1185">Reference proteome</keyword>
<name>A0A9J6D693_RHIMP</name>